<keyword evidence="3" id="KW-0964">Secreted</keyword>
<feature type="domain" description="Lipase" evidence="5">
    <location>
        <begin position="95"/>
        <end position="338"/>
    </location>
</feature>
<dbReference type="GO" id="GO:0016298">
    <property type="term" value="F:lipase activity"/>
    <property type="evidence" value="ECO:0007669"/>
    <property type="project" value="InterPro"/>
</dbReference>
<comment type="similarity">
    <text evidence="2 4">Belongs to the AB hydrolase superfamily. Lipase family.</text>
</comment>
<dbReference type="InterPro" id="IPR029058">
    <property type="entry name" value="AB_hydrolase_fold"/>
</dbReference>
<feature type="non-terminal residue" evidence="7">
    <location>
        <position position="1"/>
    </location>
</feature>
<dbReference type="PANTHER" id="PTHR11610">
    <property type="entry name" value="LIPASE"/>
    <property type="match status" value="1"/>
</dbReference>
<accession>A0A7E5VWP7</accession>
<protein>
    <submittedName>
        <fullName evidence="7">Phospholipase A1-like</fullName>
    </submittedName>
</protein>
<dbReference type="CDD" id="cd00707">
    <property type="entry name" value="Pancreat_lipase_like"/>
    <property type="match status" value="1"/>
</dbReference>
<dbReference type="Proteomes" id="UP000322000">
    <property type="component" value="Chromosome 9"/>
</dbReference>
<dbReference type="AlphaFoldDB" id="A0A7E5VWP7"/>
<dbReference type="PRINTS" id="PR00821">
    <property type="entry name" value="TAGLIPASE"/>
</dbReference>
<keyword evidence="6" id="KW-1185">Reference proteome</keyword>
<sequence>NICGTGCYYFHDNLNYILKYGEGYGTKWIYFPDDDGVLHYINMTTPVEGLLSRNVLDNIEYRLYIWNNSGSYIMLNELAEPTDKGNQKLTSRILLSNLPLKVITHGWRSSADTAGVMSVKNAYVEAKKSIVITIDWSITAESLLYPWVANETKAIGARIATFLDNLNYRYNISGKQIHLVGHSLGAHVMGNAASKTKTRIARITGLDPARPYFEYPPQENSGKLDLTDAEFVDVIHTCAGLLGFQEAIGTADFYPNNGIAPQPGCDNIMKFFEACSHSRSFFYFSESIKYPKSFPAYQCQSWTEFIENRCGQYGYMGESVYKNTTGKYFLKTNAFAPFGKQSIV</sequence>
<evidence type="ECO:0000256" key="3">
    <source>
        <dbReference type="ARBA" id="ARBA00022525"/>
    </source>
</evidence>
<dbReference type="GO" id="GO:0016042">
    <property type="term" value="P:lipid catabolic process"/>
    <property type="evidence" value="ECO:0007669"/>
    <property type="project" value="TreeGrafter"/>
</dbReference>
<dbReference type="RefSeq" id="XP_026732763.1">
    <property type="nucleotide sequence ID" value="XM_026876962.1"/>
</dbReference>
<evidence type="ECO:0000313" key="7">
    <source>
        <dbReference type="RefSeq" id="XP_026732763.1"/>
    </source>
</evidence>
<dbReference type="GO" id="GO:0005615">
    <property type="term" value="C:extracellular space"/>
    <property type="evidence" value="ECO:0007669"/>
    <property type="project" value="TreeGrafter"/>
</dbReference>
<dbReference type="Pfam" id="PF00151">
    <property type="entry name" value="Lipase"/>
    <property type="match status" value="1"/>
</dbReference>
<dbReference type="InterPro" id="IPR000734">
    <property type="entry name" value="TAG_lipase"/>
</dbReference>
<dbReference type="FunCoup" id="A0A7E5VWP7">
    <property type="interactions" value="9"/>
</dbReference>
<dbReference type="SUPFAM" id="SSF53474">
    <property type="entry name" value="alpha/beta-Hydrolases"/>
    <property type="match status" value="1"/>
</dbReference>
<dbReference type="OrthoDB" id="199913at2759"/>
<dbReference type="KEGG" id="tnl:113497415"/>
<evidence type="ECO:0000256" key="2">
    <source>
        <dbReference type="ARBA" id="ARBA00010701"/>
    </source>
</evidence>
<evidence type="ECO:0000256" key="4">
    <source>
        <dbReference type="RuleBase" id="RU004262"/>
    </source>
</evidence>
<gene>
    <name evidence="7" type="primary">LOC113497415</name>
</gene>
<dbReference type="InParanoid" id="A0A7E5VWP7"/>
<evidence type="ECO:0000259" key="5">
    <source>
        <dbReference type="Pfam" id="PF00151"/>
    </source>
</evidence>
<dbReference type="InterPro" id="IPR033906">
    <property type="entry name" value="Lipase_N"/>
</dbReference>
<proteinExistence type="inferred from homology"/>
<evidence type="ECO:0000313" key="6">
    <source>
        <dbReference type="Proteomes" id="UP000322000"/>
    </source>
</evidence>
<reference evidence="7" key="1">
    <citation type="submission" date="2025-08" db="UniProtKB">
        <authorList>
            <consortium name="RefSeq"/>
        </authorList>
    </citation>
    <scope>IDENTIFICATION</scope>
</reference>
<dbReference type="InterPro" id="IPR013818">
    <property type="entry name" value="Lipase"/>
</dbReference>
<dbReference type="GeneID" id="113497415"/>
<dbReference type="Gene3D" id="3.40.50.1820">
    <property type="entry name" value="alpha/beta hydrolase"/>
    <property type="match status" value="1"/>
</dbReference>
<organism evidence="6 7">
    <name type="scientific">Trichoplusia ni</name>
    <name type="common">Cabbage looper</name>
    <dbReference type="NCBI Taxonomy" id="7111"/>
    <lineage>
        <taxon>Eukaryota</taxon>
        <taxon>Metazoa</taxon>
        <taxon>Ecdysozoa</taxon>
        <taxon>Arthropoda</taxon>
        <taxon>Hexapoda</taxon>
        <taxon>Insecta</taxon>
        <taxon>Pterygota</taxon>
        <taxon>Neoptera</taxon>
        <taxon>Endopterygota</taxon>
        <taxon>Lepidoptera</taxon>
        <taxon>Glossata</taxon>
        <taxon>Ditrysia</taxon>
        <taxon>Noctuoidea</taxon>
        <taxon>Noctuidae</taxon>
        <taxon>Plusiinae</taxon>
        <taxon>Trichoplusia</taxon>
    </lineage>
</organism>
<name>A0A7E5VWP7_TRINI</name>
<dbReference type="PANTHER" id="PTHR11610:SF178">
    <property type="entry name" value="LIPASE MEMBER H-A-LIKE PROTEIN"/>
    <property type="match status" value="1"/>
</dbReference>
<comment type="subcellular location">
    <subcellularLocation>
        <location evidence="1">Secreted</location>
    </subcellularLocation>
</comment>
<evidence type="ECO:0000256" key="1">
    <source>
        <dbReference type="ARBA" id="ARBA00004613"/>
    </source>
</evidence>